<name>A0A067L7D4_JATCU</name>
<dbReference type="Pfam" id="PF12796">
    <property type="entry name" value="Ank_2"/>
    <property type="match status" value="1"/>
</dbReference>
<dbReference type="Gene3D" id="1.25.40.20">
    <property type="entry name" value="Ankyrin repeat-containing domain"/>
    <property type="match status" value="1"/>
</dbReference>
<dbReference type="PANTHER" id="PTHR47303:SF1">
    <property type="entry name" value="NF-KAPPA-B INHIBITOR BETA"/>
    <property type="match status" value="1"/>
</dbReference>
<keyword evidence="2" id="KW-1185">Reference proteome</keyword>
<evidence type="ECO:0000313" key="2">
    <source>
        <dbReference type="Proteomes" id="UP000027138"/>
    </source>
</evidence>
<gene>
    <name evidence="1" type="ORF">JCGZ_20041</name>
</gene>
<dbReference type="SUPFAM" id="SSF48403">
    <property type="entry name" value="Ankyrin repeat"/>
    <property type="match status" value="1"/>
</dbReference>
<dbReference type="OrthoDB" id="1925304at2759"/>
<dbReference type="InterPro" id="IPR002110">
    <property type="entry name" value="Ankyrin_rpt"/>
</dbReference>
<organism evidence="1 2">
    <name type="scientific">Jatropha curcas</name>
    <name type="common">Barbados nut</name>
    <dbReference type="NCBI Taxonomy" id="180498"/>
    <lineage>
        <taxon>Eukaryota</taxon>
        <taxon>Viridiplantae</taxon>
        <taxon>Streptophyta</taxon>
        <taxon>Embryophyta</taxon>
        <taxon>Tracheophyta</taxon>
        <taxon>Spermatophyta</taxon>
        <taxon>Magnoliopsida</taxon>
        <taxon>eudicotyledons</taxon>
        <taxon>Gunneridae</taxon>
        <taxon>Pentapetalae</taxon>
        <taxon>rosids</taxon>
        <taxon>fabids</taxon>
        <taxon>Malpighiales</taxon>
        <taxon>Euphorbiaceae</taxon>
        <taxon>Crotonoideae</taxon>
        <taxon>Jatropheae</taxon>
        <taxon>Jatropha</taxon>
    </lineage>
</organism>
<protein>
    <submittedName>
        <fullName evidence="1">Uncharacterized protein</fullName>
    </submittedName>
</protein>
<evidence type="ECO:0000313" key="1">
    <source>
        <dbReference type="EMBL" id="KDP44361.1"/>
    </source>
</evidence>
<reference evidence="1 2" key="1">
    <citation type="journal article" date="2014" name="PLoS ONE">
        <title>Global Analysis of Gene Expression Profiles in Physic Nut (Jatropha curcas L.) Seedlings Exposed to Salt Stress.</title>
        <authorList>
            <person name="Zhang L."/>
            <person name="Zhang C."/>
            <person name="Wu P."/>
            <person name="Chen Y."/>
            <person name="Li M."/>
            <person name="Jiang H."/>
            <person name="Wu G."/>
        </authorList>
    </citation>
    <scope>NUCLEOTIDE SEQUENCE [LARGE SCALE GENOMIC DNA]</scope>
    <source>
        <strain evidence="2">cv. GZQX0401</strain>
        <tissue evidence="1">Young leaves</tissue>
    </source>
</reference>
<dbReference type="Pfam" id="PF14223">
    <property type="entry name" value="Retrotran_gag_2"/>
    <property type="match status" value="1"/>
</dbReference>
<dbReference type="STRING" id="180498.A0A067L7D4"/>
<accession>A0A067L7D4</accession>
<dbReference type="SMART" id="SM00248">
    <property type="entry name" value="ANK"/>
    <property type="match status" value="3"/>
</dbReference>
<dbReference type="Proteomes" id="UP000027138">
    <property type="component" value="Unassembled WGS sequence"/>
</dbReference>
<dbReference type="EMBL" id="KK914253">
    <property type="protein sequence ID" value="KDP44361.1"/>
    <property type="molecule type" value="Genomic_DNA"/>
</dbReference>
<dbReference type="PANTHER" id="PTHR47303">
    <property type="match status" value="1"/>
</dbReference>
<proteinExistence type="predicted"/>
<dbReference type="AlphaFoldDB" id="A0A067L7D4"/>
<dbReference type="InterPro" id="IPR036770">
    <property type="entry name" value="Ankyrin_rpt-contain_sf"/>
</dbReference>
<sequence>MAVNYIVPEFLADNNYQNWSACIKNYLIATDLWDVIEETNEPPSREEAEAEFKAWRKKNAAALHAIQISCTFEKLSQIGETDSAKVCWETLAKMHEKKESVNQDPAGKEDPYKRFLPLCRVIEKGDLNGVKGFLKSHPDAINKKIALGGLTALHLATISDKVKIVKELVNSMSVEDLQIQDDRNTTAFFIAVSNGCMRTVDLLLKKNNNLVTEPVVAELPVITACEKGFRELTRLLYSKTPFELLLPENGTFGALLLHSSFFNKMFGKNISSFIFFAKEYHFK</sequence>